<evidence type="ECO:0000256" key="10">
    <source>
        <dbReference type="ARBA" id="ARBA00023157"/>
    </source>
</evidence>
<dbReference type="InterPro" id="IPR032675">
    <property type="entry name" value="LRR_dom_sf"/>
</dbReference>
<feature type="domain" description="Ig-like" evidence="18">
    <location>
        <begin position="2233"/>
        <end position="2330"/>
    </location>
</feature>
<dbReference type="SMART" id="SM00406">
    <property type="entry name" value="IGv"/>
    <property type="match status" value="7"/>
</dbReference>
<dbReference type="FunFam" id="2.60.40.10:FF:000621">
    <property type="entry name" value="Immunoglobulin superfamily member 10"/>
    <property type="match status" value="1"/>
</dbReference>
<dbReference type="FunFam" id="2.60.40.10:FF:000537">
    <property type="entry name" value="immunoglobulin superfamily member 10"/>
    <property type="match status" value="1"/>
</dbReference>
<dbReference type="InterPro" id="IPR013098">
    <property type="entry name" value="Ig_I-set"/>
</dbReference>
<dbReference type="RefSeq" id="XP_012498381.1">
    <property type="nucleotide sequence ID" value="XM_012642927.1"/>
</dbReference>
<evidence type="ECO:0000256" key="4">
    <source>
        <dbReference type="ARBA" id="ARBA00022553"/>
    </source>
</evidence>
<evidence type="ECO:0000256" key="1">
    <source>
        <dbReference type="ARBA" id="ARBA00004613"/>
    </source>
</evidence>
<evidence type="ECO:0000313" key="20">
    <source>
        <dbReference type="Proteomes" id="UP000233160"/>
    </source>
</evidence>
<feature type="domain" description="Ig-like" evidence="18">
    <location>
        <begin position="2336"/>
        <end position="2414"/>
    </location>
</feature>
<evidence type="ECO:0000256" key="11">
    <source>
        <dbReference type="ARBA" id="ARBA00023180"/>
    </source>
</evidence>
<feature type="compositionally biased region" description="Basic and acidic residues" evidence="16">
    <location>
        <begin position="1348"/>
        <end position="1357"/>
    </location>
</feature>
<feature type="region of interest" description="Disordered" evidence="16">
    <location>
        <begin position="1434"/>
        <end position="1453"/>
    </location>
</feature>
<dbReference type="FunFam" id="2.60.40.10:FF:001224">
    <property type="entry name" value="Immunoglobulin superfamily member 10"/>
    <property type="match status" value="1"/>
</dbReference>
<feature type="domain" description="Ig-like" evidence="18">
    <location>
        <begin position="1647"/>
        <end position="1738"/>
    </location>
</feature>
<evidence type="ECO:0000256" key="7">
    <source>
        <dbReference type="ARBA" id="ARBA00022737"/>
    </source>
</evidence>
<feature type="region of interest" description="Disordered" evidence="16">
    <location>
        <begin position="1336"/>
        <end position="1365"/>
    </location>
</feature>
<dbReference type="GO" id="GO:0001503">
    <property type="term" value="P:ossification"/>
    <property type="evidence" value="ECO:0007669"/>
    <property type="project" value="UniProtKB-KW"/>
</dbReference>
<feature type="signal peptide" evidence="17">
    <location>
        <begin position="1"/>
        <end position="28"/>
    </location>
</feature>
<dbReference type="OMA" id="VTWIMPD"/>
<dbReference type="FunFam" id="2.60.40.10:FF:000925">
    <property type="entry name" value="immunoglobulin superfamily member 10"/>
    <property type="match status" value="1"/>
</dbReference>
<evidence type="ECO:0000256" key="14">
    <source>
        <dbReference type="ARBA" id="ARBA00069666"/>
    </source>
</evidence>
<proteinExistence type="predicted"/>
<evidence type="ECO:0000259" key="18">
    <source>
        <dbReference type="PROSITE" id="PS50835"/>
    </source>
</evidence>
<dbReference type="PANTHER" id="PTHR45842">
    <property type="entry name" value="SYNAPTIC ADHESION-LIKE MOLECULE SALM"/>
    <property type="match status" value="1"/>
</dbReference>
<organism evidence="19 20">
    <name type="scientific">Propithecus coquereli</name>
    <name type="common">Coquerel's sifaka</name>
    <name type="synonym">Propithecus verreauxi coquereli</name>
    <dbReference type="NCBI Taxonomy" id="379532"/>
    <lineage>
        <taxon>Eukaryota</taxon>
        <taxon>Metazoa</taxon>
        <taxon>Chordata</taxon>
        <taxon>Craniata</taxon>
        <taxon>Vertebrata</taxon>
        <taxon>Euteleostomi</taxon>
        <taxon>Mammalia</taxon>
        <taxon>Eutheria</taxon>
        <taxon>Euarchontoglires</taxon>
        <taxon>Primates</taxon>
        <taxon>Strepsirrhini</taxon>
        <taxon>Lemuriformes</taxon>
        <taxon>Indriidae</taxon>
        <taxon>Propithecus</taxon>
    </lineage>
</organism>
<dbReference type="Gene3D" id="2.60.40.10">
    <property type="entry name" value="Immunoglobulins"/>
    <property type="match status" value="12"/>
</dbReference>
<keyword evidence="12" id="KW-0393">Immunoglobulin domain</keyword>
<feature type="domain" description="Ig-like" evidence="18">
    <location>
        <begin position="2527"/>
        <end position="2622"/>
    </location>
</feature>
<dbReference type="SMART" id="SM00013">
    <property type="entry name" value="LRRNT"/>
    <property type="match status" value="1"/>
</dbReference>
<dbReference type="GO" id="GO:2001222">
    <property type="term" value="P:regulation of neuron migration"/>
    <property type="evidence" value="ECO:0007669"/>
    <property type="project" value="Ensembl"/>
</dbReference>
<dbReference type="InterPro" id="IPR013783">
    <property type="entry name" value="Ig-like_fold"/>
</dbReference>
<dbReference type="CTD" id="285313"/>
<dbReference type="SUPFAM" id="SSF48726">
    <property type="entry name" value="Immunoglobulin"/>
    <property type="match status" value="12"/>
</dbReference>
<comment type="subcellular location">
    <subcellularLocation>
        <location evidence="1">Secreted</location>
    </subcellularLocation>
</comment>
<evidence type="ECO:0000256" key="15">
    <source>
        <dbReference type="ARBA" id="ARBA00084085"/>
    </source>
</evidence>
<keyword evidence="9" id="KW-0892">Osteogenesis</keyword>
<dbReference type="OrthoDB" id="10062932at2759"/>
<feature type="region of interest" description="Disordered" evidence="16">
    <location>
        <begin position="974"/>
        <end position="993"/>
    </location>
</feature>
<feature type="domain" description="Ig-like" evidence="18">
    <location>
        <begin position="1744"/>
        <end position="1835"/>
    </location>
</feature>
<evidence type="ECO:0000256" key="8">
    <source>
        <dbReference type="ARBA" id="ARBA00022782"/>
    </source>
</evidence>
<feature type="domain" description="Ig-like" evidence="18">
    <location>
        <begin position="2431"/>
        <end position="2517"/>
    </location>
</feature>
<dbReference type="Gene3D" id="3.80.10.10">
    <property type="entry name" value="Ribonuclease Inhibitor"/>
    <property type="match status" value="2"/>
</dbReference>
<accession>A0A2K6FGA1</accession>
<dbReference type="SMART" id="SM00369">
    <property type="entry name" value="LRR_TYP"/>
    <property type="match status" value="6"/>
</dbReference>
<evidence type="ECO:0000313" key="19">
    <source>
        <dbReference type="Ensembl" id="ENSPCOP00000013000.1"/>
    </source>
</evidence>
<keyword evidence="6 17" id="KW-0732">Signal</keyword>
<dbReference type="FunFam" id="2.60.40.10:FF:001323">
    <property type="entry name" value="immunoglobulin superfamily member 10"/>
    <property type="match status" value="1"/>
</dbReference>
<dbReference type="CDD" id="cd00096">
    <property type="entry name" value="Ig"/>
    <property type="match status" value="2"/>
</dbReference>
<dbReference type="FunFam" id="2.60.40.10:FF:001065">
    <property type="entry name" value="Immunoglobulin superfamily member 10"/>
    <property type="match status" value="1"/>
</dbReference>
<dbReference type="InterPro" id="IPR050467">
    <property type="entry name" value="LRFN"/>
</dbReference>
<dbReference type="InterPro" id="IPR007110">
    <property type="entry name" value="Ig-like_dom"/>
</dbReference>
<dbReference type="GeneTree" id="ENSGT00940000158290"/>
<evidence type="ECO:0000256" key="5">
    <source>
        <dbReference type="ARBA" id="ARBA00022614"/>
    </source>
</evidence>
<dbReference type="GO" id="GO:0005576">
    <property type="term" value="C:extracellular region"/>
    <property type="evidence" value="ECO:0007669"/>
    <property type="project" value="UniProtKB-SubCell"/>
</dbReference>
<feature type="domain" description="Ig-like" evidence="18">
    <location>
        <begin position="2036"/>
        <end position="2134"/>
    </location>
</feature>
<evidence type="ECO:0000256" key="2">
    <source>
        <dbReference type="ARBA" id="ARBA00022473"/>
    </source>
</evidence>
<dbReference type="InterPro" id="IPR003591">
    <property type="entry name" value="Leu-rich_rpt_typical-subtyp"/>
</dbReference>
<keyword evidence="4" id="KW-0597">Phosphoprotein</keyword>
<comment type="function">
    <text evidence="13">Involved in the control of early migration of neurons expressing gonadotropin-releasing hormone (GNRH neurons). May be involved in the maintenance of osteochondroprogenitor cells pool.</text>
</comment>
<feature type="compositionally biased region" description="Polar residues" evidence="16">
    <location>
        <begin position="974"/>
        <end position="983"/>
    </location>
</feature>
<dbReference type="InterPro" id="IPR036179">
    <property type="entry name" value="Ig-like_dom_sf"/>
</dbReference>
<evidence type="ECO:0000256" key="13">
    <source>
        <dbReference type="ARBA" id="ARBA00054041"/>
    </source>
</evidence>
<dbReference type="SUPFAM" id="SSF52058">
    <property type="entry name" value="L domain-like"/>
    <property type="match status" value="1"/>
</dbReference>
<keyword evidence="20" id="KW-1185">Reference proteome</keyword>
<dbReference type="KEGG" id="pcoq:105809170"/>
<evidence type="ECO:0000256" key="12">
    <source>
        <dbReference type="ARBA" id="ARBA00023319"/>
    </source>
</evidence>
<dbReference type="FunFam" id="2.60.40.10:FF:001188">
    <property type="entry name" value="Immunoglobulin superfamily member 10"/>
    <property type="match status" value="1"/>
</dbReference>
<dbReference type="InterPro" id="IPR000372">
    <property type="entry name" value="LRRNT"/>
</dbReference>
<gene>
    <name evidence="19" type="primary">IGSF10</name>
</gene>
<evidence type="ECO:0000256" key="6">
    <source>
        <dbReference type="ARBA" id="ARBA00022729"/>
    </source>
</evidence>
<dbReference type="SMART" id="SM00409">
    <property type="entry name" value="IG"/>
    <property type="match status" value="12"/>
</dbReference>
<feature type="compositionally biased region" description="Low complexity" evidence="16">
    <location>
        <begin position="1439"/>
        <end position="1453"/>
    </location>
</feature>
<evidence type="ECO:0000256" key="17">
    <source>
        <dbReference type="SAM" id="SignalP"/>
    </source>
</evidence>
<evidence type="ECO:0000256" key="3">
    <source>
        <dbReference type="ARBA" id="ARBA00022525"/>
    </source>
</evidence>
<sequence length="2622" mass="290265">MKVKGREISYLLVSFAVICAVATPGSRACPHRCACYMPTEVHCTFRYLTSIPESIQPNVERINLGYNSLVRLTETDFSGLNKLELLMLHSNSIHSIPDKTFSDLQALQVLKMSYNKVRKLQKDTFYGLRSLTRLHMDHNNIEFINPEAFYGLNFLRLVQLEGNRLTKLHPDTFVSLSYLRIFKTSFIKYLYLSDNFLTSLPQEMISYMPDLESLYLHGNPWTCDCHLKWLSDWIQEKSDVIKCKKDRSPSSPQQCPLCMNPRTSKGKPLATVPAAAFLCTKPTIDPSLKSKSLSVLEDSSPASISPQDFMAPFGSLTLNMTDQSGNEANMVCSIQKPLRTSPIAFTEENDYIMLNTSFLTFLVCNIDYGHIQPVWQVLALYSDSPLILERSQLLTETPQLCYKYKQVAPKPEDIFTNIEADLIADPSWLMQDQISLQLNRTATTLSTLQIQYSGNAQITLPRAERRPVKHKWTMISRENNTKLEHTVLVGGTIDLNCPGQGDPTPHLEWVLADGSKVRAPYVSEDGRILIDKSGKLELQMADSFDTGIYHCISTNYDDADILTYRITVVEPDVEAYHENGVHHTVFIGETLDLPCHSTGNPDASISWVLPGNNLLHQSLRDKQILNNGTLRILQVTQKDQGHYRCVAANPSGVDCLIFQVSVKIKGQRSVVHDGETDGSGLDEPNPIAHLTEPPAVQPPTSDPVGAEVGKQVSSTSKKHNYQEFTIHRQRGDSINRRFREHKRQFPSPAQRIDPQHWAALLEKAKKNAMPEKRGNATLRPPPPVTQLRKISSEEDSSGMLTPDEEFMVLATKASNVPTRTVTAASRTISDSPVTNITSGTEVSPVVSSQILPPEKPIDFKLSLAIKTTAMSKNINPTKSNKMQDSTSQHSSTIFPLLPGATEFHNADQIGRREHLQSVPPITVRTMIKNVNIKMFNSTNNKADTVLESVNTTNGLQIPVTGVSELTSNHFHSHSTQKLGTSKLPSDPYTAAHSQISRNSTTDIPLSRRFGRRRKLWGRGRIISPHRTPIFRQHRYGAVRPTVRASSEESTTASSATALRVMCPSCLPRERLTTAIAALLFPSAAPITLPKANIARVISQESTTLVQNPPLLSENKPHVDTEKTTHKIKYFSVESTPVTPTGAVMTYAPTFTSMEKTHITSIGYPGVSSTSEAKRDSVITLPLSGSITKPSRPTPIAITRFSRRKIPWQQIFINNRNQKERLRNQHKFGLQKSTTMMLPRISPALSTDKVSPFYFTTSSASLMQIPSITSATIHPNATKTHGFRNLSTMKELPFPALYPTLPSITSKESSTISPMSMQTATRASPPTAPESVIIYETQTARPGSQNVQRKKELQKNRNDSNISLGQSSGFTTSAAVILPVLTTAETSVKPSISAFTHSPLENTNGISSTSGLHSRTLNLTDVVEELPQVSTQTLRSTIASETSSKSQQSTTTGKTIIRHSTTPVFLSSSTTLLPIPISPPFIRSAVTDNVATPIFRMMTNAMAKPDEFSRHDPNPGQLVAEVTTSPKAHPNAKFTIGTSHFISSNLLHSTPMPALVTVKSKLSKLTPSPWSENQFWHKSYLEIAEKGKKPVVDMLPTLGLSEATTHASNWDGQKNAKKSGFDNKPVQKVTTSKHLPFDSLSRNIFEKPRIVGGKAASFTVPANSDAFLPCEAAGNPLPTIHWTRVSSGLDLSKRKQNSRFQVHPNGTLSIHRVDIQDRGQYLCSASNPFGTDRLHVTLSVVSYPPRILGRHTKEITVHSGSTVELKCRAEGRPSPTISWILANQTVVSESSQGNGQALVTSDGTLVVHNLSVYDRGFYKCMASNLAGQDSLLVKIQVIAAPPVILEQKRQVILGTWGENLKLPCTAKGTPQPSVYWVLSDGTEVKPLQFTNSKLFLFSNGTLYIRNIASSDRGTYECIATSSTGSERRVVMLTMEERETSPRIEVASQKRTEVNFGDKLLLNCSATGEPKPKIIWRLPSKAIVDQWHRMGSRIHVYPNGSLFIGSVTEKDGGDYLCVARNKMGDDLILMHVSLRLKPAKIDHKQYFKKQVQHGKDFQVDCKASGSPVPEISWSLPDGTMINNAMQADDSGHRTRRYILFDNGTLYFNQVGIAEEGDYTCYAQNTLGKDEMKFHLTVITAAPRIRQGYKANTRIKAGDTVVLDCEVTGDPKPKIFWLLPSNDMISFSSGRYTFHANGSLTIHKVKLLDSGEYVCVARNPSGDDTKMYKLDVVSKPPLINGLYTNKTVMKATAVRHSKKHFDCRVEGTPSPEVMWIMPDNIFLTVPYYGSRITVYTNGTLEIRNVRLSDSADFICVARNEGGESVLVVQLEVLEMLRRPTFRNPFNEKIVAQLGKSTALNCSVDGNPPPEIIWILPNGTRFSNGPQNSQYLMASNGSFIIYKTTRDDAGKYRCAARNKVGYIEKLIILEIGQKPVILTYALGTVKSISGESLSLHCVSDGIPKPNIKWTMPSGYVLDRPQINGKYILHDNGTLVIKEATAYDRGNYICKAQNSVGHALITVPVMIVAYPPRITNRPPRSILTRTGAAFQLHCLALGVPKPEITWEIPDHSLLSMASKGRKHESELLHLQGTLVIQNPQTSDSGIYKCTAKNPLGSDHATTYIQVI</sequence>
<reference evidence="19" key="2">
    <citation type="submission" date="2025-09" db="UniProtKB">
        <authorList>
            <consortium name="Ensembl"/>
        </authorList>
    </citation>
    <scope>IDENTIFICATION</scope>
</reference>
<feature type="domain" description="Ig-like" evidence="18">
    <location>
        <begin position="1940"/>
        <end position="2033"/>
    </location>
</feature>
<dbReference type="FunFam" id="2.60.40.10:FF:001046">
    <property type="entry name" value="Immunoglobulin superfamily member 10"/>
    <property type="match status" value="1"/>
</dbReference>
<dbReference type="InterPro" id="IPR003598">
    <property type="entry name" value="Ig_sub2"/>
</dbReference>
<keyword evidence="10" id="KW-1015">Disulfide bond</keyword>
<feature type="compositionally biased region" description="Polar residues" evidence="16">
    <location>
        <begin position="1336"/>
        <end position="1346"/>
    </location>
</feature>
<keyword evidence="5" id="KW-0433">Leucine-rich repeat</keyword>
<dbReference type="GeneID" id="105809170"/>
<dbReference type="InterPro" id="IPR000483">
    <property type="entry name" value="Cys-rich_flank_reg_C"/>
</dbReference>
<feature type="domain" description="Ig-like" evidence="18">
    <location>
        <begin position="461"/>
        <end position="567"/>
    </location>
</feature>
<dbReference type="Pfam" id="PF07679">
    <property type="entry name" value="I-set"/>
    <property type="match status" value="5"/>
</dbReference>
<dbReference type="STRING" id="379532.ENSPCOP00000013000"/>
<feature type="domain" description="Ig-like" evidence="18">
    <location>
        <begin position="1840"/>
        <end position="1932"/>
    </location>
</feature>
<dbReference type="InterPro" id="IPR001611">
    <property type="entry name" value="Leu-rich_rpt"/>
</dbReference>
<keyword evidence="7" id="KW-0677">Repeat</keyword>
<dbReference type="FunFam" id="2.60.40.10:FF:001262">
    <property type="entry name" value="Immunoglobulin superfamily member 10"/>
    <property type="match status" value="1"/>
</dbReference>
<dbReference type="PANTHER" id="PTHR45842:SF2">
    <property type="entry name" value="IMMUNOGLOBULIN SUPERFAMILY MEMBER 10"/>
    <property type="match status" value="1"/>
</dbReference>
<dbReference type="PROSITE" id="PS50835">
    <property type="entry name" value="IG_LIKE"/>
    <property type="match status" value="12"/>
</dbReference>
<name>A0A2K6FGA1_PROCO</name>
<dbReference type="PROSITE" id="PS51450">
    <property type="entry name" value="LRR"/>
    <property type="match status" value="1"/>
</dbReference>
<protein>
    <recommendedName>
        <fullName evidence="14">Immunoglobulin superfamily member 10</fullName>
    </recommendedName>
    <alternativeName>
        <fullName evidence="15">Calvaria mechanical force protein 608</fullName>
    </alternativeName>
</protein>
<dbReference type="SMART" id="SM00408">
    <property type="entry name" value="IGc2"/>
    <property type="match status" value="12"/>
</dbReference>
<keyword evidence="11" id="KW-0325">Glycoprotein</keyword>
<dbReference type="Proteomes" id="UP000233160">
    <property type="component" value="Unassembled WGS sequence"/>
</dbReference>
<dbReference type="FunFam" id="3.80.10.10:FF:000103">
    <property type="entry name" value="Immunoglobulin superfamily member 10"/>
    <property type="match status" value="1"/>
</dbReference>
<dbReference type="Pfam" id="PF13855">
    <property type="entry name" value="LRR_8"/>
    <property type="match status" value="1"/>
</dbReference>
<feature type="domain" description="Ig-like" evidence="18">
    <location>
        <begin position="2140"/>
        <end position="2228"/>
    </location>
</feature>
<feature type="chain" id="PRO_5014427124" description="Immunoglobulin superfamily member 10" evidence="17">
    <location>
        <begin position="29"/>
        <end position="2622"/>
    </location>
</feature>
<dbReference type="FunFam" id="2.60.40.10:FF:001187">
    <property type="entry name" value="immunoglobulin superfamily member 10"/>
    <property type="match status" value="1"/>
</dbReference>
<keyword evidence="8" id="KW-0221">Differentiation</keyword>
<dbReference type="FunFam" id="2.60.40.10:FF:001427">
    <property type="entry name" value="Immunoglobulin superfamily member 10"/>
    <property type="match status" value="1"/>
</dbReference>
<dbReference type="InterPro" id="IPR003599">
    <property type="entry name" value="Ig_sub"/>
</dbReference>
<dbReference type="FunFam" id="3.80.10.10:FF:000227">
    <property type="entry name" value="Immunoglobulin superfamily member 10"/>
    <property type="match status" value="1"/>
</dbReference>
<dbReference type="SMART" id="SM00082">
    <property type="entry name" value="LRRCT"/>
    <property type="match status" value="1"/>
</dbReference>
<keyword evidence="3" id="KW-0964">Secreted</keyword>
<dbReference type="Pfam" id="PF13927">
    <property type="entry name" value="Ig_3"/>
    <property type="match status" value="7"/>
</dbReference>
<evidence type="ECO:0000256" key="9">
    <source>
        <dbReference type="ARBA" id="ARBA00022855"/>
    </source>
</evidence>
<reference evidence="19" key="1">
    <citation type="submission" date="2025-08" db="UniProtKB">
        <authorList>
            <consortium name="Ensembl"/>
        </authorList>
    </citation>
    <scope>IDENTIFICATION</scope>
</reference>
<dbReference type="FunFam" id="2.60.40.10:FF:001373">
    <property type="entry name" value="Immunoglobulin superfamily member 10"/>
    <property type="match status" value="1"/>
</dbReference>
<feature type="domain" description="Ig-like" evidence="18">
    <location>
        <begin position="571"/>
        <end position="661"/>
    </location>
</feature>
<keyword evidence="2" id="KW-0217">Developmental protein</keyword>
<dbReference type="Ensembl" id="ENSPCOT00000023603.1">
    <property type="protein sequence ID" value="ENSPCOP00000013000.1"/>
    <property type="gene ID" value="ENSPCOG00000018106.1"/>
</dbReference>
<dbReference type="GO" id="GO:0030154">
    <property type="term" value="P:cell differentiation"/>
    <property type="evidence" value="ECO:0007669"/>
    <property type="project" value="UniProtKB-KW"/>
</dbReference>
<dbReference type="InterPro" id="IPR013106">
    <property type="entry name" value="Ig_V-set"/>
</dbReference>
<evidence type="ECO:0000256" key="16">
    <source>
        <dbReference type="SAM" id="MobiDB-lite"/>
    </source>
</evidence>